<evidence type="ECO:0000259" key="1">
    <source>
        <dbReference type="PROSITE" id="PS50043"/>
    </source>
</evidence>
<reference evidence="2 3" key="2">
    <citation type="submission" date="2019-09" db="EMBL/GenBank/DDBJ databases">
        <title>Mesorhizobium sp. MaA-C15 isolated from Microcystis aeruginosa.</title>
        <authorList>
            <person name="Jeong S.E."/>
            <person name="Jin H.M."/>
            <person name="Jeon C.O."/>
        </authorList>
    </citation>
    <scope>NUCLEOTIDE SEQUENCE [LARGE SCALE GENOMIC DNA]</scope>
    <source>
        <strain evidence="2 3">MaA-C15</strain>
    </source>
</reference>
<organism evidence="2 3">
    <name type="scientific">Neoaquamicrobium microcysteis</name>
    <dbReference type="NCBI Taxonomy" id="2682781"/>
    <lineage>
        <taxon>Bacteria</taxon>
        <taxon>Pseudomonadati</taxon>
        <taxon>Pseudomonadota</taxon>
        <taxon>Alphaproteobacteria</taxon>
        <taxon>Hyphomicrobiales</taxon>
        <taxon>Phyllobacteriaceae</taxon>
        <taxon>Neoaquamicrobium</taxon>
    </lineage>
</organism>
<accession>A0A5D4GWJ4</accession>
<dbReference type="CDD" id="cd06170">
    <property type="entry name" value="LuxR_C_like"/>
    <property type="match status" value="1"/>
</dbReference>
<dbReference type="PANTHER" id="PTHR45566:SF1">
    <property type="entry name" value="HTH-TYPE TRANSCRIPTIONAL REGULATOR YHJB-RELATED"/>
    <property type="match status" value="1"/>
</dbReference>
<dbReference type="PROSITE" id="PS00622">
    <property type="entry name" value="HTH_LUXR_1"/>
    <property type="match status" value="1"/>
</dbReference>
<sequence>MRTSQVESSDRQIFLVGDDVGAGERDSSNLRTEEPKGSLVIVDPRVLGRHCLAHGLRERQLPFEIVACGTINEWRQVKHQHAPISAILLCIGGLKPSEASVSAMITKLVAEYGRPVIVLADNDELLHVLKALELGAKAYIPTSVEIDVCIQAINLTLAGGVFLPASSVMAMRRAIETRADTYRPMSGMFTHRQEEVVSALRRGKANKIIAYELNLRESTVKVHIRNIMRKLKATNRTEVAYKINEMFPEEISH</sequence>
<dbReference type="SMART" id="SM00421">
    <property type="entry name" value="HTH_LUXR"/>
    <property type="match status" value="1"/>
</dbReference>
<evidence type="ECO:0000313" key="3">
    <source>
        <dbReference type="Proteomes" id="UP000323258"/>
    </source>
</evidence>
<dbReference type="Gene3D" id="3.40.50.2300">
    <property type="match status" value="1"/>
</dbReference>
<dbReference type="GO" id="GO:0003677">
    <property type="term" value="F:DNA binding"/>
    <property type="evidence" value="ECO:0007669"/>
    <property type="project" value="InterPro"/>
</dbReference>
<protein>
    <submittedName>
        <fullName evidence="2">Response regulator transcription factor</fullName>
    </submittedName>
</protein>
<dbReference type="AlphaFoldDB" id="A0A5D4GWJ4"/>
<comment type="caution">
    <text evidence="2">The sequence shown here is derived from an EMBL/GenBank/DDBJ whole genome shotgun (WGS) entry which is preliminary data.</text>
</comment>
<dbReference type="EMBL" id="VSZS01000064">
    <property type="protein sequence ID" value="TYR31615.1"/>
    <property type="molecule type" value="Genomic_DNA"/>
</dbReference>
<dbReference type="SUPFAM" id="SSF52172">
    <property type="entry name" value="CheY-like"/>
    <property type="match status" value="1"/>
</dbReference>
<name>A0A5D4GWJ4_9HYPH</name>
<dbReference type="OrthoDB" id="7272316at2"/>
<gene>
    <name evidence="2" type="ORF">FY036_15225</name>
</gene>
<dbReference type="Proteomes" id="UP000323258">
    <property type="component" value="Unassembled WGS sequence"/>
</dbReference>
<keyword evidence="3" id="KW-1185">Reference proteome</keyword>
<dbReference type="PRINTS" id="PR00038">
    <property type="entry name" value="HTHLUXR"/>
</dbReference>
<proteinExistence type="predicted"/>
<dbReference type="RefSeq" id="WP_148915586.1">
    <property type="nucleotide sequence ID" value="NZ_VSZS01000064.1"/>
</dbReference>
<reference evidence="2 3" key="1">
    <citation type="submission" date="2019-08" db="EMBL/GenBank/DDBJ databases">
        <authorList>
            <person name="Seo Y.L."/>
        </authorList>
    </citation>
    <scope>NUCLEOTIDE SEQUENCE [LARGE SCALE GENOMIC DNA]</scope>
    <source>
        <strain evidence="2 3">MaA-C15</strain>
    </source>
</reference>
<dbReference type="SUPFAM" id="SSF46894">
    <property type="entry name" value="C-terminal effector domain of the bipartite response regulators"/>
    <property type="match status" value="1"/>
</dbReference>
<feature type="domain" description="HTH luxR-type" evidence="1">
    <location>
        <begin position="182"/>
        <end position="247"/>
    </location>
</feature>
<evidence type="ECO:0000313" key="2">
    <source>
        <dbReference type="EMBL" id="TYR31615.1"/>
    </source>
</evidence>
<dbReference type="PANTHER" id="PTHR45566">
    <property type="entry name" value="HTH-TYPE TRANSCRIPTIONAL REGULATOR YHJB-RELATED"/>
    <property type="match status" value="1"/>
</dbReference>
<dbReference type="GO" id="GO:0006355">
    <property type="term" value="P:regulation of DNA-templated transcription"/>
    <property type="evidence" value="ECO:0007669"/>
    <property type="project" value="InterPro"/>
</dbReference>
<dbReference type="InterPro" id="IPR011006">
    <property type="entry name" value="CheY-like_superfamily"/>
</dbReference>
<dbReference type="InterPro" id="IPR000792">
    <property type="entry name" value="Tscrpt_reg_LuxR_C"/>
</dbReference>
<dbReference type="InterPro" id="IPR051015">
    <property type="entry name" value="EvgA-like"/>
</dbReference>
<dbReference type="Pfam" id="PF00196">
    <property type="entry name" value="GerE"/>
    <property type="match status" value="1"/>
</dbReference>
<dbReference type="InterPro" id="IPR016032">
    <property type="entry name" value="Sig_transdc_resp-reg_C-effctor"/>
</dbReference>
<dbReference type="PROSITE" id="PS50043">
    <property type="entry name" value="HTH_LUXR_2"/>
    <property type="match status" value="1"/>
</dbReference>